<dbReference type="EMBL" id="BAUL01000025">
    <property type="protein sequence ID" value="GAD92469.1"/>
    <property type="molecule type" value="Genomic_DNA"/>
</dbReference>
<feature type="region of interest" description="Disordered" evidence="5">
    <location>
        <begin position="622"/>
        <end position="649"/>
    </location>
</feature>
<dbReference type="PANTHER" id="PTHR31001">
    <property type="entry name" value="UNCHARACTERIZED TRANSCRIPTIONAL REGULATORY PROTEIN"/>
    <property type="match status" value="1"/>
</dbReference>
<keyword evidence="6" id="KW-0812">Transmembrane</keyword>
<comment type="caution">
    <text evidence="8">The sequence shown here is derived from an EMBL/GenBank/DDBJ whole genome shotgun (WGS) entry which is preliminary data.</text>
</comment>
<reference evidence="9" key="1">
    <citation type="journal article" date="2014" name="Genome Announc.">
        <title>Draft genome sequence of the formaldehyde-resistant fungus Byssochlamys spectabilis No. 5 (anamorph Paecilomyces variotii No. 5) (NBRC109023).</title>
        <authorList>
            <person name="Oka T."/>
            <person name="Ekino K."/>
            <person name="Fukuda K."/>
            <person name="Nomura Y."/>
        </authorList>
    </citation>
    <scope>NUCLEOTIDE SEQUENCE [LARGE SCALE GENOMIC DNA]</scope>
    <source>
        <strain evidence="9">No. 5 / NBRC 109023</strain>
    </source>
</reference>
<keyword evidence="4" id="KW-0539">Nucleus</keyword>
<evidence type="ECO:0000259" key="7">
    <source>
        <dbReference type="SMART" id="SM00906"/>
    </source>
</evidence>
<dbReference type="PANTHER" id="PTHR31001:SF87">
    <property type="entry name" value="COL-21"/>
    <property type="match status" value="1"/>
</dbReference>
<sequence length="687" mass="77421">MRLRCFKPVGSFVSVHPKLRLPATQAREPEPSISTTQTSADPVNLLESLPETPQGSVDLGYSLRPGSNNFLSLQQVVTPSLSVPFVILQLTDWNEILGNEEFQNITAAYNDAPQSKLPKRNIEALLAKLPSRPVIEALVDLFFDAVNWHYFILERFYFDNLLSRWPPAEEIQTVSYLSTAELSMELRYFPALLFQVIALSLQFIPTGWGTLAGLPASQVSTLQMSSDLGNELLSLLGRPGLAITGVQAEFLRSSWLKNCGRGIESWHTLGSAIRFVRFCSLYHKSLLLVIVNPFASLSRQAQELGLHQQREIHQLNQNHVSKTLSLFWYEENKKRLWVHLFTWDSFMAMLLGRPRMINADDCDVTPPMDCNIPRDPSTAIPMTVRPEDSHSPVTISAPLFRYAIAHKVHKMRATKADSPHLNDYSVVQTLHEEIMSLSNEVPPFLRLKNADISWDLEHPYLPQLRQELQVMLNLFLMALHRPHVISYGESRRAALQAALQTLDCQQRFFAQASQDLYHLFGLAFYTVDAAILISIIAMLFPPSSQRAKKKIDQSLQRAIEDLSHMQSCNPIARSGLTILQRCYQKLKSSCESPNSTSQPRAASYSTPSVGLHDLIDDLGPQGFDLGANLQPEPSQTGTNPSPGSPDLLSQLIPNTFNERYWLDQLNMIHPSVSDQDPGHLWETLYFD</sequence>
<dbReference type="CDD" id="cd12148">
    <property type="entry name" value="fungal_TF_MHR"/>
    <property type="match status" value="1"/>
</dbReference>
<protein>
    <recommendedName>
        <fullName evidence="7">Xylanolytic transcriptional activator regulatory domain-containing protein</fullName>
    </recommendedName>
</protein>
<dbReference type="GO" id="GO:0003677">
    <property type="term" value="F:DNA binding"/>
    <property type="evidence" value="ECO:0007669"/>
    <property type="project" value="InterPro"/>
</dbReference>
<dbReference type="Proteomes" id="UP000018001">
    <property type="component" value="Unassembled WGS sequence"/>
</dbReference>
<dbReference type="eggNOG" id="ENOG502QQCV">
    <property type="taxonomic scope" value="Eukaryota"/>
</dbReference>
<dbReference type="GO" id="GO:0005634">
    <property type="term" value="C:nucleus"/>
    <property type="evidence" value="ECO:0007669"/>
    <property type="project" value="UniProtKB-SubCell"/>
</dbReference>
<evidence type="ECO:0000256" key="5">
    <source>
        <dbReference type="SAM" id="MobiDB-lite"/>
    </source>
</evidence>
<dbReference type="SMART" id="SM00906">
    <property type="entry name" value="Fungal_trans"/>
    <property type="match status" value="1"/>
</dbReference>
<name>V5F8Z8_BYSSN</name>
<evidence type="ECO:0000256" key="6">
    <source>
        <dbReference type="SAM" id="Phobius"/>
    </source>
</evidence>
<accession>V5F8Z8</accession>
<keyword evidence="6" id="KW-1133">Transmembrane helix</keyword>
<dbReference type="AlphaFoldDB" id="V5F8Z8"/>
<dbReference type="OrthoDB" id="5344325at2759"/>
<evidence type="ECO:0000313" key="8">
    <source>
        <dbReference type="EMBL" id="GAD92469.1"/>
    </source>
</evidence>
<feature type="transmembrane region" description="Helical" evidence="6">
    <location>
        <begin position="516"/>
        <end position="540"/>
    </location>
</feature>
<keyword evidence="2" id="KW-0805">Transcription regulation</keyword>
<evidence type="ECO:0000256" key="4">
    <source>
        <dbReference type="ARBA" id="ARBA00023242"/>
    </source>
</evidence>
<evidence type="ECO:0000256" key="3">
    <source>
        <dbReference type="ARBA" id="ARBA00023163"/>
    </source>
</evidence>
<keyword evidence="9" id="KW-1185">Reference proteome</keyword>
<feature type="domain" description="Xylanolytic transcriptional activator regulatory" evidence="7">
    <location>
        <begin position="265"/>
        <end position="375"/>
    </location>
</feature>
<keyword evidence="6" id="KW-0472">Membrane</keyword>
<dbReference type="InterPro" id="IPR007219">
    <property type="entry name" value="XnlR_reg_dom"/>
</dbReference>
<organism evidence="8 9">
    <name type="scientific">Byssochlamys spectabilis (strain No. 5 / NBRC 109023)</name>
    <name type="common">Paecilomyces variotii</name>
    <dbReference type="NCBI Taxonomy" id="1356009"/>
    <lineage>
        <taxon>Eukaryota</taxon>
        <taxon>Fungi</taxon>
        <taxon>Dikarya</taxon>
        <taxon>Ascomycota</taxon>
        <taxon>Pezizomycotina</taxon>
        <taxon>Eurotiomycetes</taxon>
        <taxon>Eurotiomycetidae</taxon>
        <taxon>Eurotiales</taxon>
        <taxon>Thermoascaceae</taxon>
        <taxon>Paecilomyces</taxon>
    </lineage>
</organism>
<dbReference type="GO" id="GO:0006351">
    <property type="term" value="P:DNA-templated transcription"/>
    <property type="evidence" value="ECO:0007669"/>
    <property type="project" value="InterPro"/>
</dbReference>
<feature type="compositionally biased region" description="Polar residues" evidence="5">
    <location>
        <begin position="631"/>
        <end position="641"/>
    </location>
</feature>
<comment type="subcellular location">
    <subcellularLocation>
        <location evidence="1">Nucleus</location>
    </subcellularLocation>
</comment>
<dbReference type="InterPro" id="IPR050613">
    <property type="entry name" value="Sec_Metabolite_Reg"/>
</dbReference>
<evidence type="ECO:0000256" key="2">
    <source>
        <dbReference type="ARBA" id="ARBA00023015"/>
    </source>
</evidence>
<dbReference type="Pfam" id="PF04082">
    <property type="entry name" value="Fungal_trans"/>
    <property type="match status" value="1"/>
</dbReference>
<dbReference type="HOGENOM" id="CLU_013838_1_0_1"/>
<dbReference type="GO" id="GO:0008270">
    <property type="term" value="F:zinc ion binding"/>
    <property type="evidence" value="ECO:0007669"/>
    <property type="project" value="InterPro"/>
</dbReference>
<gene>
    <name evidence="8" type="ORF">PVAR5_1061</name>
</gene>
<keyword evidence="3" id="KW-0804">Transcription</keyword>
<evidence type="ECO:0000256" key="1">
    <source>
        <dbReference type="ARBA" id="ARBA00004123"/>
    </source>
</evidence>
<dbReference type="InParanoid" id="V5F8Z8"/>
<proteinExistence type="predicted"/>
<evidence type="ECO:0000313" key="9">
    <source>
        <dbReference type="Proteomes" id="UP000018001"/>
    </source>
</evidence>